<evidence type="ECO:0000256" key="3">
    <source>
        <dbReference type="ARBA" id="ARBA00008562"/>
    </source>
</evidence>
<organism evidence="11 12">
    <name type="scientific">Arenimonas maotaiensis</name>
    <dbReference type="NCBI Taxonomy" id="1446479"/>
    <lineage>
        <taxon>Bacteria</taxon>
        <taxon>Pseudomonadati</taxon>
        <taxon>Pseudomonadota</taxon>
        <taxon>Gammaproteobacteria</taxon>
        <taxon>Lysobacterales</taxon>
        <taxon>Lysobacteraceae</taxon>
        <taxon>Arenimonas</taxon>
    </lineage>
</organism>
<dbReference type="Pfam" id="PF00890">
    <property type="entry name" value="FAD_binding_2"/>
    <property type="match status" value="1"/>
</dbReference>
<dbReference type="Gene3D" id="1.20.58.100">
    <property type="entry name" value="Fumarate reductase/succinate dehydrogenase flavoprotein-like, C-terminal domain"/>
    <property type="match status" value="1"/>
</dbReference>
<protein>
    <recommendedName>
        <fullName evidence="4">L-aspartate oxidase</fullName>
        <ecNumber evidence="4">1.4.3.16</ecNumber>
    </recommendedName>
</protein>
<feature type="domain" description="FAD-dependent oxidoreductase 2 FAD-binding" evidence="10">
    <location>
        <begin position="4"/>
        <end position="370"/>
    </location>
</feature>
<dbReference type="Proteomes" id="UP000632858">
    <property type="component" value="Unassembled WGS sequence"/>
</dbReference>
<evidence type="ECO:0000256" key="8">
    <source>
        <dbReference type="ARBA" id="ARBA00023002"/>
    </source>
</evidence>
<keyword evidence="7" id="KW-0274">FAD</keyword>
<evidence type="ECO:0000313" key="11">
    <source>
        <dbReference type="EMBL" id="GGF82202.1"/>
    </source>
</evidence>
<accession>A0A917FHR0</accession>
<dbReference type="PANTHER" id="PTHR42716:SF2">
    <property type="entry name" value="L-ASPARTATE OXIDASE, CHLOROPLASTIC"/>
    <property type="match status" value="1"/>
</dbReference>
<evidence type="ECO:0000256" key="4">
    <source>
        <dbReference type="ARBA" id="ARBA00012173"/>
    </source>
</evidence>
<dbReference type="SUPFAM" id="SSF51905">
    <property type="entry name" value="FAD/NAD(P)-binding domain"/>
    <property type="match status" value="1"/>
</dbReference>
<reference evidence="11" key="2">
    <citation type="submission" date="2020-09" db="EMBL/GenBank/DDBJ databases">
        <authorList>
            <person name="Sun Q."/>
            <person name="Zhou Y."/>
        </authorList>
    </citation>
    <scope>NUCLEOTIDE SEQUENCE</scope>
    <source>
        <strain evidence="11">CGMCC 1.12726</strain>
    </source>
</reference>
<evidence type="ECO:0000256" key="1">
    <source>
        <dbReference type="ARBA" id="ARBA00001974"/>
    </source>
</evidence>
<dbReference type="EC" id="1.4.3.16" evidence="4"/>
<dbReference type="Gene3D" id="3.50.50.60">
    <property type="entry name" value="FAD/NAD(P)-binding domain"/>
    <property type="match status" value="1"/>
</dbReference>
<evidence type="ECO:0000256" key="6">
    <source>
        <dbReference type="ARBA" id="ARBA00022642"/>
    </source>
</evidence>
<dbReference type="InterPro" id="IPR005288">
    <property type="entry name" value="NadB"/>
</dbReference>
<dbReference type="SUPFAM" id="SSF46977">
    <property type="entry name" value="Succinate dehydrogenase/fumarate reductase flavoprotein C-terminal domain"/>
    <property type="match status" value="1"/>
</dbReference>
<gene>
    <name evidence="11" type="primary">nadB</name>
    <name evidence="11" type="ORF">GCM10010960_00330</name>
</gene>
<keyword evidence="8" id="KW-0560">Oxidoreductase</keyword>
<comment type="pathway">
    <text evidence="2">Cofactor biosynthesis; NAD(+) biosynthesis; iminoaspartate from L-aspartate (oxidase route): step 1/1.</text>
</comment>
<dbReference type="InterPro" id="IPR027477">
    <property type="entry name" value="Succ_DH/fumarate_Rdtase_cat_sf"/>
</dbReference>
<comment type="cofactor">
    <cofactor evidence="1">
        <name>FAD</name>
        <dbReference type="ChEBI" id="CHEBI:57692"/>
    </cofactor>
</comment>
<sequence length="486" mass="51990">MPLIIVGSGIAGLTTALAAAPRQVCLLSRAPDSQDSASVLAQGGIAAAVGPNDSTCSHLFDTMRSGSFHNSKPAVRYLVEQAADALNWLGNQGVLFDREGDDFHLAREGGHEFARIAHAGGDASGRAFMQALVGKVKQASHIHWHSETDVDALLLRGNSIAGVRAKNKTGDTEIHEANDVVLATGGLGALFSATSNPPGAEGVGLALGLAAGAAVRDLEFIQFHPTALALGTNFQLPLLTEALRGAGAILRDEHGRAFMTGRHPMADLAPRDLVARVVWKILTKGGNTFLHAQHLGDAWPQRFPTVLASCLAHGIDPRLEPMPVTPAAHFHMGGLATNLDGRTTVPGLWAVGEVACNGVHGANRLASNSLLEGVTYGRRLAMRIKQENVSSNTCGTYCFAERGLETSPSVQHYWRQRLWQTLGPVRQATDIQKALAELQQFGKDIGWRQQLAICLLQAALHRRENLGAHWWAESVDIDKKFALNTH</sequence>
<reference evidence="11" key="1">
    <citation type="journal article" date="2014" name="Int. J. Syst. Evol. Microbiol.">
        <title>Complete genome sequence of Corynebacterium casei LMG S-19264T (=DSM 44701T), isolated from a smear-ripened cheese.</title>
        <authorList>
            <consortium name="US DOE Joint Genome Institute (JGI-PGF)"/>
            <person name="Walter F."/>
            <person name="Albersmeier A."/>
            <person name="Kalinowski J."/>
            <person name="Ruckert C."/>
        </authorList>
    </citation>
    <scope>NUCLEOTIDE SEQUENCE</scope>
    <source>
        <strain evidence="11">CGMCC 1.12726</strain>
    </source>
</reference>
<dbReference type="Gene3D" id="3.90.700.10">
    <property type="entry name" value="Succinate dehydrogenase/fumarate reductase flavoprotein, catalytic domain"/>
    <property type="match status" value="1"/>
</dbReference>
<dbReference type="InterPro" id="IPR037099">
    <property type="entry name" value="Fum_R/Succ_DH_flav-like_C_sf"/>
</dbReference>
<comment type="similarity">
    <text evidence="3">Belongs to the FAD-dependent oxidoreductase 2 family. NadB subfamily.</text>
</comment>
<dbReference type="PRINTS" id="PR00368">
    <property type="entry name" value="FADPNR"/>
</dbReference>
<dbReference type="InterPro" id="IPR036188">
    <property type="entry name" value="FAD/NAD-bd_sf"/>
</dbReference>
<evidence type="ECO:0000259" key="10">
    <source>
        <dbReference type="Pfam" id="PF00890"/>
    </source>
</evidence>
<comment type="caution">
    <text evidence="11">The sequence shown here is derived from an EMBL/GenBank/DDBJ whole genome shotgun (WGS) entry which is preliminary data.</text>
</comment>
<dbReference type="AlphaFoldDB" id="A0A917FHR0"/>
<dbReference type="RefSeq" id="WP_188446473.1">
    <property type="nucleotide sequence ID" value="NZ_BMFO01000001.1"/>
</dbReference>
<evidence type="ECO:0000256" key="9">
    <source>
        <dbReference type="ARBA" id="ARBA00048305"/>
    </source>
</evidence>
<dbReference type="EMBL" id="BMFO01000001">
    <property type="protein sequence ID" value="GGF82202.1"/>
    <property type="molecule type" value="Genomic_DNA"/>
</dbReference>
<dbReference type="InterPro" id="IPR003953">
    <property type="entry name" value="FAD-dep_OxRdtase_2_FAD-bd"/>
</dbReference>
<evidence type="ECO:0000256" key="5">
    <source>
        <dbReference type="ARBA" id="ARBA00022630"/>
    </source>
</evidence>
<proteinExistence type="inferred from homology"/>
<evidence type="ECO:0000256" key="7">
    <source>
        <dbReference type="ARBA" id="ARBA00022827"/>
    </source>
</evidence>
<keyword evidence="6" id="KW-0662">Pyridine nucleotide biosynthesis</keyword>
<dbReference type="SUPFAM" id="SSF56425">
    <property type="entry name" value="Succinate dehydrogenase/fumarate reductase flavoprotein, catalytic domain"/>
    <property type="match status" value="1"/>
</dbReference>
<dbReference type="GO" id="GO:0034628">
    <property type="term" value="P:'de novo' NAD+ biosynthetic process from L-aspartate"/>
    <property type="evidence" value="ECO:0007669"/>
    <property type="project" value="TreeGrafter"/>
</dbReference>
<evidence type="ECO:0000313" key="12">
    <source>
        <dbReference type="Proteomes" id="UP000632858"/>
    </source>
</evidence>
<dbReference type="GO" id="GO:0008734">
    <property type="term" value="F:L-aspartate oxidase activity"/>
    <property type="evidence" value="ECO:0007669"/>
    <property type="project" value="UniProtKB-EC"/>
</dbReference>
<dbReference type="PANTHER" id="PTHR42716">
    <property type="entry name" value="L-ASPARTATE OXIDASE"/>
    <property type="match status" value="1"/>
</dbReference>
<name>A0A917FHR0_9GAMM</name>
<keyword evidence="12" id="KW-1185">Reference proteome</keyword>
<keyword evidence="5" id="KW-0285">Flavoprotein</keyword>
<evidence type="ECO:0000256" key="2">
    <source>
        <dbReference type="ARBA" id="ARBA00004950"/>
    </source>
</evidence>
<comment type="catalytic activity">
    <reaction evidence="9">
        <text>L-aspartate + O2 = iminosuccinate + H2O2</text>
        <dbReference type="Rhea" id="RHEA:25876"/>
        <dbReference type="ChEBI" id="CHEBI:15379"/>
        <dbReference type="ChEBI" id="CHEBI:16240"/>
        <dbReference type="ChEBI" id="CHEBI:29991"/>
        <dbReference type="ChEBI" id="CHEBI:77875"/>
        <dbReference type="EC" id="1.4.3.16"/>
    </reaction>
    <physiologicalReaction direction="left-to-right" evidence="9">
        <dbReference type="Rhea" id="RHEA:25877"/>
    </physiologicalReaction>
</comment>